<accession>A0A1A8DSF6</accession>
<sequence>NSPNIAYLFVQTLPLIFDEITSHHPGLLHFHSAVEFQGSLSHCGKKLECNDDDDDEEAGPPDDHARVCYH</sequence>
<feature type="non-terminal residue" evidence="2">
    <location>
        <position position="1"/>
    </location>
</feature>
<feature type="compositionally biased region" description="Basic and acidic residues" evidence="1">
    <location>
        <begin position="61"/>
        <end position="70"/>
    </location>
</feature>
<evidence type="ECO:0000256" key="1">
    <source>
        <dbReference type="SAM" id="MobiDB-lite"/>
    </source>
</evidence>
<feature type="region of interest" description="Disordered" evidence="1">
    <location>
        <begin position="50"/>
        <end position="70"/>
    </location>
</feature>
<reference evidence="2" key="2">
    <citation type="submission" date="2016-06" db="EMBL/GenBank/DDBJ databases">
        <title>The genome of a short-lived fish provides insights into sex chromosome evolution and the genetic control of aging.</title>
        <authorList>
            <person name="Reichwald K."/>
            <person name="Felder M."/>
            <person name="Petzold A."/>
            <person name="Koch P."/>
            <person name="Groth M."/>
            <person name="Platzer M."/>
        </authorList>
    </citation>
    <scope>NUCLEOTIDE SEQUENCE</scope>
    <source>
        <tissue evidence="2">Brain</tissue>
    </source>
</reference>
<feature type="compositionally biased region" description="Acidic residues" evidence="1">
    <location>
        <begin position="50"/>
        <end position="60"/>
    </location>
</feature>
<reference evidence="2" key="1">
    <citation type="submission" date="2016-05" db="EMBL/GenBank/DDBJ databases">
        <authorList>
            <person name="Lavstsen T."/>
            <person name="Jespersen J.S."/>
        </authorList>
    </citation>
    <scope>NUCLEOTIDE SEQUENCE</scope>
    <source>
        <tissue evidence="2">Brain</tissue>
    </source>
</reference>
<protein>
    <submittedName>
        <fullName evidence="2">Uncharacterized protein</fullName>
    </submittedName>
</protein>
<organism evidence="2">
    <name type="scientific">Nothobranchius kadleci</name>
    <name type="common">African annual killifish</name>
    <dbReference type="NCBI Taxonomy" id="1051664"/>
    <lineage>
        <taxon>Eukaryota</taxon>
        <taxon>Metazoa</taxon>
        <taxon>Chordata</taxon>
        <taxon>Craniata</taxon>
        <taxon>Vertebrata</taxon>
        <taxon>Euteleostomi</taxon>
        <taxon>Actinopterygii</taxon>
        <taxon>Neopterygii</taxon>
        <taxon>Teleostei</taxon>
        <taxon>Neoteleostei</taxon>
        <taxon>Acanthomorphata</taxon>
        <taxon>Ovalentaria</taxon>
        <taxon>Atherinomorphae</taxon>
        <taxon>Cyprinodontiformes</taxon>
        <taxon>Nothobranchiidae</taxon>
        <taxon>Nothobranchius</taxon>
    </lineage>
</organism>
<evidence type="ECO:0000313" key="2">
    <source>
        <dbReference type="EMBL" id="SBQ36216.1"/>
    </source>
</evidence>
<dbReference type="EMBL" id="HAEA01007736">
    <property type="protein sequence ID" value="SBQ36216.1"/>
    <property type="molecule type" value="Transcribed_RNA"/>
</dbReference>
<gene>
    <name evidence="2" type="primary">Nfu_g_1_005631</name>
</gene>
<name>A0A1A8DSF6_NOTKA</name>
<dbReference type="AlphaFoldDB" id="A0A1A8DSF6"/>
<proteinExistence type="predicted"/>